<dbReference type="PANTHER" id="PTHR43798:SF5">
    <property type="entry name" value="MONOACYLGLYCEROL LIPASE ABHD6"/>
    <property type="match status" value="1"/>
</dbReference>
<evidence type="ECO:0000313" key="2">
    <source>
        <dbReference type="EMBL" id="SAL41211.1"/>
    </source>
</evidence>
<dbReference type="SUPFAM" id="SSF53474">
    <property type="entry name" value="alpha/beta-Hydrolases"/>
    <property type="match status" value="1"/>
</dbReference>
<gene>
    <name evidence="2" type="ORF">AWB64_04384</name>
</gene>
<dbReference type="AlphaFoldDB" id="A0A158HB28"/>
<protein>
    <submittedName>
        <fullName evidence="2">Alpha/beta hydrolase</fullName>
    </submittedName>
</protein>
<evidence type="ECO:0000313" key="3">
    <source>
        <dbReference type="Proteomes" id="UP000054893"/>
    </source>
</evidence>
<dbReference type="EMBL" id="FCOC02000015">
    <property type="protein sequence ID" value="SAL41211.1"/>
    <property type="molecule type" value="Genomic_DNA"/>
</dbReference>
<dbReference type="OrthoDB" id="8957634at2"/>
<organism evidence="2 3">
    <name type="scientific">Caballeronia sordidicola</name>
    <name type="common">Burkholderia sordidicola</name>
    <dbReference type="NCBI Taxonomy" id="196367"/>
    <lineage>
        <taxon>Bacteria</taxon>
        <taxon>Pseudomonadati</taxon>
        <taxon>Pseudomonadota</taxon>
        <taxon>Betaproteobacteria</taxon>
        <taxon>Burkholderiales</taxon>
        <taxon>Burkholderiaceae</taxon>
        <taxon>Caballeronia</taxon>
    </lineage>
</organism>
<dbReference type="InterPro" id="IPR050266">
    <property type="entry name" value="AB_hydrolase_sf"/>
</dbReference>
<dbReference type="PRINTS" id="PR00111">
    <property type="entry name" value="ABHYDROLASE"/>
</dbReference>
<keyword evidence="2" id="KW-0378">Hydrolase</keyword>
<accession>A0A158HB28</accession>
<dbReference type="PANTHER" id="PTHR43798">
    <property type="entry name" value="MONOACYLGLYCEROL LIPASE"/>
    <property type="match status" value="1"/>
</dbReference>
<feature type="domain" description="AB hydrolase-1" evidence="1">
    <location>
        <begin position="40"/>
        <end position="266"/>
    </location>
</feature>
<dbReference type="Proteomes" id="UP000054893">
    <property type="component" value="Unassembled WGS sequence"/>
</dbReference>
<name>A0A158HB28_CABSO</name>
<dbReference type="InterPro" id="IPR029058">
    <property type="entry name" value="AB_hydrolase_fold"/>
</dbReference>
<proteinExistence type="predicted"/>
<sequence>MTLHTHHTAPTRFVDANGIRFAYRRFGKTGGVPLVFNIHFTGTMDHWDPAVTDGLARDREVILFNNAGISSSSGEVPHSIEEMAANAAAFIKALELEQVDVLGFSMGGLIAQQLALTEPQLVRRLILVGTGPRSGESMESLTPEAQEIFSVAYDEPDHLWLRVHFSPSQESQAAGRKFLQRFRLRSEERDPEANESVAPAQLAALAKWGVPRENPFDYLKAISQPTLVVNGDNDVIIYSINSWILQQNIPNAQLIIYPDANHGSLYQYPERFVSHVTQFLDEGI</sequence>
<dbReference type="InterPro" id="IPR000073">
    <property type="entry name" value="AB_hydrolase_1"/>
</dbReference>
<dbReference type="GO" id="GO:0046464">
    <property type="term" value="P:acylglycerol catabolic process"/>
    <property type="evidence" value="ECO:0007669"/>
    <property type="project" value="TreeGrafter"/>
</dbReference>
<dbReference type="Gene3D" id="3.40.50.1820">
    <property type="entry name" value="alpha/beta hydrolase"/>
    <property type="match status" value="1"/>
</dbReference>
<reference evidence="2 3" key="1">
    <citation type="submission" date="2016-01" db="EMBL/GenBank/DDBJ databases">
        <authorList>
            <person name="Oliw E.H."/>
        </authorList>
    </citation>
    <scope>NUCLEOTIDE SEQUENCE [LARGE SCALE GENOMIC DNA]</scope>
    <source>
        <strain evidence="2">LMG 22029</strain>
    </source>
</reference>
<dbReference type="RefSeq" id="WP_060857474.1">
    <property type="nucleotide sequence ID" value="NZ_FCOC02000015.1"/>
</dbReference>
<evidence type="ECO:0000259" key="1">
    <source>
        <dbReference type="Pfam" id="PF00561"/>
    </source>
</evidence>
<dbReference type="GO" id="GO:0016020">
    <property type="term" value="C:membrane"/>
    <property type="evidence" value="ECO:0007669"/>
    <property type="project" value="TreeGrafter"/>
</dbReference>
<dbReference type="GO" id="GO:0047372">
    <property type="term" value="F:monoacylglycerol lipase activity"/>
    <property type="evidence" value="ECO:0007669"/>
    <property type="project" value="TreeGrafter"/>
</dbReference>
<dbReference type="Pfam" id="PF00561">
    <property type="entry name" value="Abhydrolase_1"/>
    <property type="match status" value="1"/>
</dbReference>